<name>A0A109QIT8_9CAUD</name>
<feature type="coiled-coil region" evidence="1">
    <location>
        <begin position="86"/>
        <end position="120"/>
    </location>
</feature>
<protein>
    <submittedName>
        <fullName evidence="2">Uncharacterized protein</fullName>
    </submittedName>
</protein>
<reference evidence="2 3" key="1">
    <citation type="journal article" date="2016" name="Genome Announc.">
        <title>Complete Genome Sequence of Bacillus megaterium Bacteriophage Eldridge.</title>
        <authorList>
            <person name="Reveille A.M."/>
            <person name="Eldridge K.A."/>
            <person name="Temple L.M."/>
        </authorList>
    </citation>
    <scope>NUCLEOTIDE SEQUENCE [LARGE SCALE GENOMIC DNA]</scope>
</reference>
<organism evidence="2 3">
    <name type="scientific">Bacillus phage Eldridge</name>
    <dbReference type="NCBI Taxonomy" id="1776293"/>
    <lineage>
        <taxon>Viruses</taxon>
        <taxon>Duplodnaviria</taxon>
        <taxon>Heunggongvirae</taxon>
        <taxon>Uroviricota</taxon>
        <taxon>Caudoviricetes</taxon>
        <taxon>Herelleviridae</taxon>
        <taxon>Bastillevirinae</taxon>
        <taxon>Eldridgevirus</taxon>
        <taxon>Eldridgevirus eldridge</taxon>
    </lineage>
</organism>
<keyword evidence="3" id="KW-1185">Reference proteome</keyword>
<dbReference type="EMBL" id="KU253712">
    <property type="protein sequence ID" value="AMB18686.1"/>
    <property type="molecule type" value="Genomic_DNA"/>
</dbReference>
<evidence type="ECO:0000313" key="2">
    <source>
        <dbReference type="EMBL" id="AMB18686.1"/>
    </source>
</evidence>
<proteinExistence type="predicted"/>
<gene>
    <name evidence="2" type="ORF">Eldridge_0106</name>
</gene>
<evidence type="ECO:0000313" key="3">
    <source>
        <dbReference type="Proteomes" id="UP000204502"/>
    </source>
</evidence>
<dbReference type="RefSeq" id="YP_009274810.1">
    <property type="nucleotide sequence ID" value="NC_030920.1"/>
</dbReference>
<accession>A0A109QIT8</accession>
<dbReference type="KEGG" id="vg:28801765"/>
<dbReference type="Proteomes" id="UP000204502">
    <property type="component" value="Segment"/>
</dbReference>
<sequence>MANKYNTQDPVKAKDLRDAVNYAITQQLADENSAKRIKRIAKQTVTVADVIAIVGQMTGQYGQVIMQLQDRTQIQEFVLLEMGATEETFMKAKEKYEAALQKHREEIEAARKQLEEAQENK</sequence>
<dbReference type="GeneID" id="28801765"/>
<evidence type="ECO:0000256" key="1">
    <source>
        <dbReference type="SAM" id="Coils"/>
    </source>
</evidence>
<keyword evidence="1" id="KW-0175">Coiled coil</keyword>
<dbReference type="OrthoDB" id="34270at10239"/>